<dbReference type="SUPFAM" id="SSF51556">
    <property type="entry name" value="Metallo-dependent hydrolases"/>
    <property type="match status" value="1"/>
</dbReference>
<evidence type="ECO:0000256" key="3">
    <source>
        <dbReference type="ARBA" id="ARBA00022722"/>
    </source>
</evidence>
<dbReference type="GO" id="GO:0046872">
    <property type="term" value="F:metal ion binding"/>
    <property type="evidence" value="ECO:0007669"/>
    <property type="project" value="UniProtKB-KW"/>
</dbReference>
<gene>
    <name evidence="11" type="ORF">CJOHNSTONI_LOCUS1877</name>
</gene>
<evidence type="ECO:0000313" key="11">
    <source>
        <dbReference type="EMBL" id="CAG9531478.1"/>
    </source>
</evidence>
<comment type="caution">
    <text evidence="11">The sequence shown here is derived from an EMBL/GenBank/DDBJ whole genome shotgun (WGS) entry which is preliminary data.</text>
</comment>
<keyword evidence="3" id="KW-0540">Nuclease</keyword>
<dbReference type="PANTHER" id="PTHR10060">
    <property type="entry name" value="TATD FAMILY DEOXYRIBONUCLEASE"/>
    <property type="match status" value="1"/>
</dbReference>
<evidence type="ECO:0000256" key="4">
    <source>
        <dbReference type="ARBA" id="ARBA00022723"/>
    </source>
</evidence>
<evidence type="ECO:0000256" key="9">
    <source>
        <dbReference type="ARBA" id="ARBA00045223"/>
    </source>
</evidence>
<accession>A0A8J2PWZ6</accession>
<keyword evidence="4 10" id="KW-0479">Metal-binding</keyword>
<dbReference type="GO" id="GO:0005829">
    <property type="term" value="C:cytosol"/>
    <property type="evidence" value="ECO:0007669"/>
    <property type="project" value="TreeGrafter"/>
</dbReference>
<evidence type="ECO:0000256" key="10">
    <source>
        <dbReference type="PIRSR" id="PIRSR005902-1"/>
    </source>
</evidence>
<keyword evidence="12" id="KW-1185">Reference proteome</keyword>
<dbReference type="InterPro" id="IPR032466">
    <property type="entry name" value="Metal_Hydrolase"/>
</dbReference>
<dbReference type="FunFam" id="3.20.20.140:FF:000018">
    <property type="entry name" value="3'-5' ssDNA/RNA exonuclease TatD"/>
    <property type="match status" value="1"/>
</dbReference>
<reference evidence="11" key="1">
    <citation type="submission" date="2021-09" db="EMBL/GenBank/DDBJ databases">
        <authorList>
            <consortium name="Pathogen Informatics"/>
        </authorList>
    </citation>
    <scope>NUCLEOTIDE SEQUENCE</scope>
</reference>
<sequence>MSELYSLERDSLVGADVIVKGNSYEVVVDMANKLRYNLIDIGANLVHPSFRNDLNEVIERAKQAGLCKIMVTGTSIKVSEEAQELAEQFPNFLFFTAGVHPHDAKGFDDHTICKLNKLCNEPGCVAIGECGLDFNRNFSQQDQQRLVFEEQLRLACDLKKPLFIHERDAHQDMIATLTRYKEHLPPVVIHCFTGKASEAETYVKMGCYIGLTGYLWKDRSDDGIKYALRNYKIPLERVVLETDAPFMYSKIDDKKIPAEIRSRITGEARSFHKFTSFNRNEPCALAAICELIAAYMNEDPMKVANITTANAKQIYGLE</sequence>
<keyword evidence="7" id="KW-0460">Magnesium</keyword>
<dbReference type="Pfam" id="PF01026">
    <property type="entry name" value="TatD_DNase"/>
    <property type="match status" value="1"/>
</dbReference>
<dbReference type="InterPro" id="IPR001130">
    <property type="entry name" value="TatD-like"/>
</dbReference>
<feature type="binding site" evidence="10">
    <location>
        <position position="243"/>
    </location>
    <ligand>
        <name>a divalent metal cation</name>
        <dbReference type="ChEBI" id="CHEBI:60240"/>
        <label>1</label>
    </ligand>
</feature>
<evidence type="ECO:0000313" key="12">
    <source>
        <dbReference type="Proteomes" id="UP000746747"/>
    </source>
</evidence>
<dbReference type="AlphaFoldDB" id="A0A8J2PWZ6"/>
<dbReference type="OrthoDB" id="413993at2759"/>
<keyword evidence="2" id="KW-0963">Cytoplasm</keyword>
<evidence type="ECO:0000256" key="7">
    <source>
        <dbReference type="ARBA" id="ARBA00022842"/>
    </source>
</evidence>
<dbReference type="PIRSF" id="PIRSF005902">
    <property type="entry name" value="DNase_TatD"/>
    <property type="match status" value="1"/>
</dbReference>
<evidence type="ECO:0000256" key="8">
    <source>
        <dbReference type="ARBA" id="ARBA00039767"/>
    </source>
</evidence>
<feature type="binding site" evidence="10">
    <location>
        <position position="129"/>
    </location>
    <ligand>
        <name>a divalent metal cation</name>
        <dbReference type="ChEBI" id="CHEBI:60240"/>
        <label>1</label>
    </ligand>
</feature>
<keyword evidence="5" id="KW-0378">Hydrolase</keyword>
<keyword evidence="6" id="KW-0269">Exonuclease</keyword>
<dbReference type="EMBL" id="CAKAEH010000611">
    <property type="protein sequence ID" value="CAG9531478.1"/>
    <property type="molecule type" value="Genomic_DNA"/>
</dbReference>
<evidence type="ECO:0000256" key="6">
    <source>
        <dbReference type="ARBA" id="ARBA00022839"/>
    </source>
</evidence>
<comment type="similarity">
    <text evidence="1">Belongs to the metallo-dependent hydrolases superfamily. TatD-type hydrolase family.</text>
</comment>
<name>A0A8J2PWZ6_9BILA</name>
<dbReference type="InterPro" id="IPR050891">
    <property type="entry name" value="TatD-type_Hydrolase"/>
</dbReference>
<dbReference type="CDD" id="cd01310">
    <property type="entry name" value="TatD_DNAse"/>
    <property type="match status" value="1"/>
</dbReference>
<dbReference type="GO" id="GO:0008310">
    <property type="term" value="F:single-stranded DNA 3'-5' DNA exonuclease activity"/>
    <property type="evidence" value="ECO:0007669"/>
    <property type="project" value="TreeGrafter"/>
</dbReference>
<evidence type="ECO:0000256" key="2">
    <source>
        <dbReference type="ARBA" id="ARBA00022490"/>
    </source>
</evidence>
<dbReference type="Proteomes" id="UP000746747">
    <property type="component" value="Unassembled WGS sequence"/>
</dbReference>
<feature type="binding site" evidence="10">
    <location>
        <position position="190"/>
    </location>
    <ligand>
        <name>a divalent metal cation</name>
        <dbReference type="ChEBI" id="CHEBI:60240"/>
        <label>2</label>
    </ligand>
</feature>
<comment type="function">
    <text evidence="9">Deoxyribonuclease which catalyzes (in vitro) the decatenation of kinetoplast DNA, which are circular DNA catenated to each other, producing linear DNA molecules. Plays an important role in chromosomal segregation and cell cycle progression during eye development probably via its DNA decatenation activity.</text>
</comment>
<feature type="binding site" evidence="10">
    <location>
        <position position="165"/>
    </location>
    <ligand>
        <name>a divalent metal cation</name>
        <dbReference type="ChEBI" id="CHEBI:60240"/>
        <label>2</label>
    </ligand>
</feature>
<organism evidence="11 12">
    <name type="scientific">Cercopithifilaria johnstoni</name>
    <dbReference type="NCBI Taxonomy" id="2874296"/>
    <lineage>
        <taxon>Eukaryota</taxon>
        <taxon>Metazoa</taxon>
        <taxon>Ecdysozoa</taxon>
        <taxon>Nematoda</taxon>
        <taxon>Chromadorea</taxon>
        <taxon>Rhabditida</taxon>
        <taxon>Spirurina</taxon>
        <taxon>Spiruromorpha</taxon>
        <taxon>Filarioidea</taxon>
        <taxon>Onchocercidae</taxon>
        <taxon>Cercopithifilaria</taxon>
    </lineage>
</organism>
<dbReference type="PANTHER" id="PTHR10060:SF15">
    <property type="entry name" value="DEOXYRIBONUCLEASE TATDN1"/>
    <property type="match status" value="1"/>
</dbReference>
<proteinExistence type="inferred from homology"/>
<evidence type="ECO:0000256" key="5">
    <source>
        <dbReference type="ARBA" id="ARBA00022801"/>
    </source>
</evidence>
<protein>
    <recommendedName>
        <fullName evidence="8">Deoxyribonuclease TATDN1</fullName>
    </recommendedName>
</protein>
<dbReference type="Gene3D" id="3.20.20.140">
    <property type="entry name" value="Metal-dependent hydrolases"/>
    <property type="match status" value="1"/>
</dbReference>
<evidence type="ECO:0000256" key="1">
    <source>
        <dbReference type="ARBA" id="ARBA00009275"/>
    </source>
</evidence>